<feature type="domain" description="Zn(2)-C6 fungal-type" evidence="5">
    <location>
        <begin position="18"/>
        <end position="49"/>
    </location>
</feature>
<dbReference type="eggNOG" id="ENOG502S3CQ">
    <property type="taxonomic scope" value="Eukaryota"/>
</dbReference>
<dbReference type="InterPro" id="IPR050987">
    <property type="entry name" value="AtrR-like"/>
</dbReference>
<dbReference type="PROSITE" id="PS00463">
    <property type="entry name" value="ZN2_CY6_FUNGAL_1"/>
    <property type="match status" value="1"/>
</dbReference>
<dbReference type="GO" id="GO:0008270">
    <property type="term" value="F:zinc ion binding"/>
    <property type="evidence" value="ECO:0007669"/>
    <property type="project" value="InterPro"/>
</dbReference>
<dbReference type="CDD" id="cd12148">
    <property type="entry name" value="fungal_TF_MHR"/>
    <property type="match status" value="1"/>
</dbReference>
<keyword evidence="2" id="KW-0238">DNA-binding</keyword>
<dbReference type="PROSITE" id="PS50048">
    <property type="entry name" value="ZN2_CY6_FUNGAL_2"/>
    <property type="match status" value="1"/>
</dbReference>
<evidence type="ECO:0000313" key="6">
    <source>
        <dbReference type="EMBL" id="KFX44823.1"/>
    </source>
</evidence>
<gene>
    <name evidence="6" type="ORF">GQ26_0260850</name>
</gene>
<dbReference type="GO" id="GO:0000981">
    <property type="term" value="F:DNA-binding transcription factor activity, RNA polymerase II-specific"/>
    <property type="evidence" value="ECO:0007669"/>
    <property type="project" value="InterPro"/>
</dbReference>
<evidence type="ECO:0000259" key="5">
    <source>
        <dbReference type="PROSITE" id="PS50048"/>
    </source>
</evidence>
<reference evidence="6" key="1">
    <citation type="journal article" date="2014" name="PLoS Genet.">
        <title>Signature Gene Expression Reveals Novel Clues to the Molecular Mechanisms of Dimorphic Transition in Penicillium marneffei.</title>
        <authorList>
            <person name="Yang E."/>
            <person name="Wang G."/>
            <person name="Cai J."/>
            <person name="Woo P.C."/>
            <person name="Lau S.K."/>
            <person name="Yuen K.-Y."/>
            <person name="Chow W.-N."/>
            <person name="Lin X."/>
        </authorList>
    </citation>
    <scope>NUCLEOTIDE SEQUENCE [LARGE SCALE GENOMIC DNA]</scope>
    <source>
        <strain evidence="6">PM1</strain>
    </source>
</reference>
<organism evidence="6">
    <name type="scientific">Talaromyces marneffei PM1</name>
    <dbReference type="NCBI Taxonomy" id="1077442"/>
    <lineage>
        <taxon>Eukaryota</taxon>
        <taxon>Fungi</taxon>
        <taxon>Dikarya</taxon>
        <taxon>Ascomycota</taxon>
        <taxon>Pezizomycotina</taxon>
        <taxon>Eurotiomycetes</taxon>
        <taxon>Eurotiomycetidae</taxon>
        <taxon>Eurotiales</taxon>
        <taxon>Trichocomaceae</taxon>
        <taxon>Talaromyces</taxon>
        <taxon>Talaromyces sect. Talaromyces</taxon>
    </lineage>
</organism>
<keyword evidence="1" id="KW-0805">Transcription regulation</keyword>
<dbReference type="InterPro" id="IPR001138">
    <property type="entry name" value="Zn2Cys6_DnaBD"/>
</dbReference>
<dbReference type="AlphaFoldDB" id="A0A093XHW6"/>
<dbReference type="SMART" id="SM00066">
    <property type="entry name" value="GAL4"/>
    <property type="match status" value="1"/>
</dbReference>
<evidence type="ECO:0000256" key="4">
    <source>
        <dbReference type="ARBA" id="ARBA00023242"/>
    </source>
</evidence>
<proteinExistence type="predicted"/>
<dbReference type="EMBL" id="JPOX01000026">
    <property type="protein sequence ID" value="KFX44823.1"/>
    <property type="molecule type" value="Genomic_DNA"/>
</dbReference>
<evidence type="ECO:0000256" key="3">
    <source>
        <dbReference type="ARBA" id="ARBA00023163"/>
    </source>
</evidence>
<dbReference type="PANTHER" id="PTHR46910">
    <property type="entry name" value="TRANSCRIPTION FACTOR PDR1"/>
    <property type="match status" value="1"/>
</dbReference>
<accession>A0A093XHW6</accession>
<comment type="caution">
    <text evidence="6">The sequence shown here is derived from an EMBL/GenBank/DDBJ whole genome shotgun (WGS) entry which is preliminary data.</text>
</comment>
<evidence type="ECO:0000256" key="2">
    <source>
        <dbReference type="ARBA" id="ARBA00023125"/>
    </source>
</evidence>
<dbReference type="CDD" id="cd00067">
    <property type="entry name" value="GAL4"/>
    <property type="match status" value="1"/>
</dbReference>
<dbReference type="HOGENOM" id="CLU_016178_0_0_1"/>
<dbReference type="SUPFAM" id="SSF57701">
    <property type="entry name" value="Zn2/Cys6 DNA-binding domain"/>
    <property type="match status" value="1"/>
</dbReference>
<dbReference type="Gene3D" id="4.10.240.10">
    <property type="entry name" value="Zn(2)-C6 fungal-type DNA-binding domain"/>
    <property type="match status" value="1"/>
</dbReference>
<keyword evidence="3" id="KW-0804">Transcription</keyword>
<name>A0A093XHW6_TALMA</name>
<protein>
    <submittedName>
        <fullName evidence="6">Putative transcriptional regulatory protein PB24D3.01</fullName>
    </submittedName>
</protein>
<dbReference type="PANTHER" id="PTHR46910:SF25">
    <property type="entry name" value="ABC-TRANSPORTER-REGULATING TRANSCRIPTION FACTOR"/>
    <property type="match status" value="1"/>
</dbReference>
<keyword evidence="4" id="KW-0539">Nucleus</keyword>
<dbReference type="InterPro" id="IPR036864">
    <property type="entry name" value="Zn2-C6_fun-type_DNA-bd_sf"/>
</dbReference>
<evidence type="ECO:0000256" key="1">
    <source>
        <dbReference type="ARBA" id="ARBA00023015"/>
    </source>
</evidence>
<dbReference type="Pfam" id="PF00172">
    <property type="entry name" value="Zn_clus"/>
    <property type="match status" value="1"/>
</dbReference>
<sequence length="761" mass="84593">MPATDRRNRAEDTTPDLACTRCRERKIRCGRERPECSNCQRDADTTCVYQNPVRRVNHTKLLCDSVDQLQSRLTSIELQLGRLSNAVARNIDYDEDEYVVTQASLGRPDEAGTYEPDEEECIQPESPVLPADDFAHSHIFHSDVDMVDRYHGISSPFALCNRLYLRTQAIPKSMESNDLLGLLRDLCETAGGTEPFPTYNDNCPTQLPPKKQAIAAVNYYFKHIDCTTDIFVQRNLLSNLERVYSQPNRPGDDTWAVCLKAITLLVLGMEISTQAGNALFGDFACSMLPSRATLVSSFLLNTPRLINVQTLILLSIAAQQFDPLGWSDLLFVHACILARTMGLHKAELLPSDASSDDAVERAKVLRSLYVRDKSLCITRGSVSWLTSYDCNITTQLKIAVERHASYSSRIQLAMIQDELYHITGAPSGCRRASGLKMSQSKPKSIKQQLDQLSSDYSLLSSPSASLLPHNVLIAMEFLSTRIVALSLDSDARHTESLMSNARASCLLLLIAYGDRSPMVIEAYHTSTSTLSSSRNRASASAETYNRTFTTLLDAFSVPAFFILFEQLAFQTIECDTDIKSHADWELLRKVSSCYAKGSSQTPSQSYHSRVARIFNQLLENDHLFKRRQSSSYTSTSSLAVVAESMQSNSSSDQHLALDPETTMIPPVPPALLNGHISDLSHLTASSGSFSWESLLSVPNALDPPTPMDAQNLIHPSGATDLLNQLLDVPQHHSKPASDSIQWHPMPHDQLRARKRLRMADD</sequence>
<dbReference type="GO" id="GO:0003677">
    <property type="term" value="F:DNA binding"/>
    <property type="evidence" value="ECO:0007669"/>
    <property type="project" value="UniProtKB-KW"/>
</dbReference>